<organism evidence="2 3">
    <name type="scientific">Thalassiosira pseudonana</name>
    <name type="common">Marine diatom</name>
    <name type="synonym">Cyclotella nana</name>
    <dbReference type="NCBI Taxonomy" id="35128"/>
    <lineage>
        <taxon>Eukaryota</taxon>
        <taxon>Sar</taxon>
        <taxon>Stramenopiles</taxon>
        <taxon>Ochrophyta</taxon>
        <taxon>Bacillariophyta</taxon>
        <taxon>Coscinodiscophyceae</taxon>
        <taxon>Thalassiosirophycidae</taxon>
        <taxon>Thalassiosirales</taxon>
        <taxon>Thalassiosiraceae</taxon>
        <taxon>Thalassiosira</taxon>
    </lineage>
</organism>
<dbReference type="HOGENOM" id="CLU_738717_0_0_1"/>
<dbReference type="KEGG" id="tps:THAPSDRAFT_11337"/>
<evidence type="ECO:0000256" key="1">
    <source>
        <dbReference type="SAM" id="Phobius"/>
    </source>
</evidence>
<proteinExistence type="predicted"/>
<dbReference type="AlphaFoldDB" id="B8LDR1"/>
<feature type="transmembrane region" description="Helical" evidence="1">
    <location>
        <begin position="111"/>
        <end position="128"/>
    </location>
</feature>
<feature type="transmembrane region" description="Helical" evidence="1">
    <location>
        <begin position="346"/>
        <end position="368"/>
    </location>
</feature>
<dbReference type="eggNOG" id="ENOG502T7IH">
    <property type="taxonomic scope" value="Eukaryota"/>
</dbReference>
<dbReference type="Proteomes" id="UP000001449">
    <property type="component" value="Unassembled WGS sequence"/>
</dbReference>
<keyword evidence="3" id="KW-1185">Reference proteome</keyword>
<keyword evidence="1" id="KW-1133">Transmembrane helix</keyword>
<evidence type="ECO:0000313" key="3">
    <source>
        <dbReference type="Proteomes" id="UP000001449"/>
    </source>
</evidence>
<keyword evidence="1" id="KW-0472">Membrane</keyword>
<gene>
    <name evidence="2" type="ORF">THAPSDRAFT_11337</name>
</gene>
<dbReference type="InParanoid" id="B8LDR1"/>
<dbReference type="RefSeq" id="XP_002297158.1">
    <property type="nucleotide sequence ID" value="XM_002297122.1"/>
</dbReference>
<dbReference type="PaxDb" id="35128-Thaps11337"/>
<reference evidence="2 3" key="1">
    <citation type="journal article" date="2004" name="Science">
        <title>The genome of the diatom Thalassiosira pseudonana: ecology, evolution, and metabolism.</title>
        <authorList>
            <person name="Armbrust E.V."/>
            <person name="Berges J.A."/>
            <person name="Bowler C."/>
            <person name="Green B.R."/>
            <person name="Martinez D."/>
            <person name="Putnam N.H."/>
            <person name="Zhou S."/>
            <person name="Allen A.E."/>
            <person name="Apt K.E."/>
            <person name="Bechner M."/>
            <person name="Brzezinski M.A."/>
            <person name="Chaal B.K."/>
            <person name="Chiovitti A."/>
            <person name="Davis A.K."/>
            <person name="Demarest M.S."/>
            <person name="Detter J.C."/>
            <person name="Glavina T."/>
            <person name="Goodstein D."/>
            <person name="Hadi M.Z."/>
            <person name="Hellsten U."/>
            <person name="Hildebrand M."/>
            <person name="Jenkins B.D."/>
            <person name="Jurka J."/>
            <person name="Kapitonov V.V."/>
            <person name="Kroger N."/>
            <person name="Lau W.W."/>
            <person name="Lane T.W."/>
            <person name="Larimer F.W."/>
            <person name="Lippmeier J.C."/>
            <person name="Lucas S."/>
            <person name="Medina M."/>
            <person name="Montsant A."/>
            <person name="Obornik M."/>
            <person name="Parker M.S."/>
            <person name="Palenik B."/>
            <person name="Pazour G.J."/>
            <person name="Richardson P.M."/>
            <person name="Rynearson T.A."/>
            <person name="Saito M.A."/>
            <person name="Schwartz D.C."/>
            <person name="Thamatrakoln K."/>
            <person name="Valentin K."/>
            <person name="Vardi A."/>
            <person name="Wilkerson F.P."/>
            <person name="Rokhsar D.S."/>
        </authorList>
    </citation>
    <scope>NUCLEOTIDE SEQUENCE [LARGE SCALE GENOMIC DNA]</scope>
    <source>
        <strain evidence="2 3">CCMP1335</strain>
    </source>
</reference>
<name>B8LDR1_THAPS</name>
<keyword evidence="1" id="KW-0812">Transmembrane</keyword>
<sequence>MAFDVVDDICLLNEVVAIVVRSCSRMKVMSRSIRSGRRRDGDGIVLDVDTCIKNVNRVILGDPGVFVRVVNVDSFPKLRLKRIFLSLLHLQPHCSPFLANRPHTTPTMKNLLLALVAVAVSTTTAFLTPTQTAGRTISSSARDVILPTDFVSSTADAFHDGATSLLLSDEALSPAVEAARQKFWFYFFAGSGAGGIGIAQLPAIFRDASAARNAANTGSSLGGEALDAGPLLRVYYNNEISAKDVGNAIAKAPSSEYISSRSQSKNYMASKGYIERRDFIKEMEEKGCNPLANYVLYDAISAGKGDVVSPVVYDDKLAAYREGSLSDGSVAGSFVGDLNGFLAVKVGAFLGLVFCLLVDFGFIANAGIEGFLSQP</sequence>
<protein>
    <submittedName>
        <fullName evidence="2">Uncharacterized protein</fullName>
    </submittedName>
</protein>
<dbReference type="GeneID" id="7451872"/>
<reference evidence="2 3" key="2">
    <citation type="journal article" date="2008" name="Nature">
        <title>The Phaeodactylum genome reveals the evolutionary history of diatom genomes.</title>
        <authorList>
            <person name="Bowler C."/>
            <person name="Allen A.E."/>
            <person name="Badger J.H."/>
            <person name="Grimwood J."/>
            <person name="Jabbari K."/>
            <person name="Kuo A."/>
            <person name="Maheswari U."/>
            <person name="Martens C."/>
            <person name="Maumus F."/>
            <person name="Otillar R.P."/>
            <person name="Rayko E."/>
            <person name="Salamov A."/>
            <person name="Vandepoele K."/>
            <person name="Beszteri B."/>
            <person name="Gruber A."/>
            <person name="Heijde M."/>
            <person name="Katinka M."/>
            <person name="Mock T."/>
            <person name="Valentin K."/>
            <person name="Verret F."/>
            <person name="Berges J.A."/>
            <person name="Brownlee C."/>
            <person name="Cadoret J.P."/>
            <person name="Chiovitti A."/>
            <person name="Choi C.J."/>
            <person name="Coesel S."/>
            <person name="De Martino A."/>
            <person name="Detter J.C."/>
            <person name="Durkin C."/>
            <person name="Falciatore A."/>
            <person name="Fournet J."/>
            <person name="Haruta M."/>
            <person name="Huysman M.J."/>
            <person name="Jenkins B.D."/>
            <person name="Jiroutova K."/>
            <person name="Jorgensen R.E."/>
            <person name="Joubert Y."/>
            <person name="Kaplan A."/>
            <person name="Kroger N."/>
            <person name="Kroth P.G."/>
            <person name="La Roche J."/>
            <person name="Lindquist E."/>
            <person name="Lommer M."/>
            <person name="Martin-Jezequel V."/>
            <person name="Lopez P.J."/>
            <person name="Lucas S."/>
            <person name="Mangogna M."/>
            <person name="McGinnis K."/>
            <person name="Medlin L.K."/>
            <person name="Montsant A."/>
            <person name="Oudot-Le Secq M.P."/>
            <person name="Napoli C."/>
            <person name="Obornik M."/>
            <person name="Parker M.S."/>
            <person name="Petit J.L."/>
            <person name="Porcel B.M."/>
            <person name="Poulsen N."/>
            <person name="Robison M."/>
            <person name="Rychlewski L."/>
            <person name="Rynearson T.A."/>
            <person name="Schmutz J."/>
            <person name="Shapiro H."/>
            <person name="Siaut M."/>
            <person name="Stanley M."/>
            <person name="Sussman M.R."/>
            <person name="Taylor A.R."/>
            <person name="Vardi A."/>
            <person name="von Dassow P."/>
            <person name="Vyverman W."/>
            <person name="Willis A."/>
            <person name="Wyrwicz L.S."/>
            <person name="Rokhsar D.S."/>
            <person name="Weissenbach J."/>
            <person name="Armbrust E.V."/>
            <person name="Green B.R."/>
            <person name="Van de Peer Y."/>
            <person name="Grigoriev I.V."/>
        </authorList>
    </citation>
    <scope>NUCLEOTIDE SEQUENCE [LARGE SCALE GENOMIC DNA]</scope>
    <source>
        <strain evidence="2 3">CCMP1335</strain>
    </source>
</reference>
<evidence type="ECO:0000313" key="2">
    <source>
        <dbReference type="EMBL" id="EED86483.1"/>
    </source>
</evidence>
<accession>B8LDR1</accession>
<dbReference type="EMBL" id="DS999421">
    <property type="protein sequence ID" value="EED86483.1"/>
    <property type="molecule type" value="Genomic_DNA"/>
</dbReference>
<feature type="transmembrane region" description="Helical" evidence="1">
    <location>
        <begin position="183"/>
        <end position="205"/>
    </location>
</feature>